<dbReference type="GO" id="GO:0000400">
    <property type="term" value="F:four-way junction DNA binding"/>
    <property type="evidence" value="ECO:0007669"/>
    <property type="project" value="UniProtKB-UniRule"/>
</dbReference>
<evidence type="ECO:0000256" key="5">
    <source>
        <dbReference type="ARBA" id="ARBA00023204"/>
    </source>
</evidence>
<comment type="caution">
    <text evidence="8">The sequence shown here is derived from an EMBL/GenBank/DDBJ whole genome shotgun (WGS) entry which is preliminary data.</text>
</comment>
<keyword evidence="3 6" id="KW-0238">DNA-binding</keyword>
<dbReference type="GO" id="GO:0009378">
    <property type="term" value="F:four-way junction helicase activity"/>
    <property type="evidence" value="ECO:0007669"/>
    <property type="project" value="InterPro"/>
</dbReference>
<dbReference type="InterPro" id="IPR003583">
    <property type="entry name" value="Hlx-hairpin-Hlx_DNA-bd_motif"/>
</dbReference>
<comment type="caution">
    <text evidence="6">Lacks conserved residue(s) required for the propagation of feature annotation.</text>
</comment>
<dbReference type="HAMAP" id="MF_00031">
    <property type="entry name" value="DNA_HJ_migration_RuvA"/>
    <property type="match status" value="1"/>
</dbReference>
<keyword evidence="2 6" id="KW-0227">DNA damage</keyword>
<dbReference type="EMBL" id="QYZD01000026">
    <property type="protein sequence ID" value="RJG21231.1"/>
    <property type="molecule type" value="Genomic_DNA"/>
</dbReference>
<name>A0A3A3GUE7_PANTH</name>
<dbReference type="Gene3D" id="1.10.150.20">
    <property type="entry name" value="5' to 3' exonuclease, C-terminal subdomain"/>
    <property type="match status" value="1"/>
</dbReference>
<evidence type="ECO:0000313" key="8">
    <source>
        <dbReference type="EMBL" id="RJG21231.1"/>
    </source>
</evidence>
<keyword evidence="8" id="KW-0378">Hydrolase</keyword>
<evidence type="ECO:0000313" key="9">
    <source>
        <dbReference type="Proteomes" id="UP000266177"/>
    </source>
</evidence>
<dbReference type="Proteomes" id="UP000266177">
    <property type="component" value="Unassembled WGS sequence"/>
</dbReference>
<dbReference type="GO" id="GO:0006281">
    <property type="term" value="P:DNA repair"/>
    <property type="evidence" value="ECO:0007669"/>
    <property type="project" value="UniProtKB-UniRule"/>
</dbReference>
<comment type="domain">
    <text evidence="6">Has three domains with a flexible linker between the domains II and III and assumes an 'L' shape. Domain III is highly mobile and contacts RuvB.</text>
</comment>
<comment type="subunit">
    <text evidence="6">Homotetramer. Forms an RuvA(8)-RuvB(12)-Holliday junction (HJ) complex. HJ DNA is sandwiched between 2 RuvA tetramers; dsDNA enters through RuvA and exits via RuvB. An RuvB hexamer assembles on each DNA strand where it exits the tetramer. Each RuvB hexamer is contacted by two RuvA subunits (via domain III) on 2 adjacent RuvB subunits; this complex drives branch migration. In the full resolvosome a probable DNA-RuvA(4)-RuvB(12)-RuvC(2) complex forms which resolves the HJ.</text>
</comment>
<dbReference type="SUPFAM" id="SSF47781">
    <property type="entry name" value="RuvA domain 2-like"/>
    <property type="match status" value="1"/>
</dbReference>
<dbReference type="Pfam" id="PF07499">
    <property type="entry name" value="RuvA_C"/>
    <property type="match status" value="1"/>
</dbReference>
<feature type="domain" description="Helix-hairpin-helix DNA-binding motif class 1" evidence="7">
    <location>
        <begin position="71"/>
        <end position="90"/>
    </location>
</feature>
<evidence type="ECO:0000256" key="2">
    <source>
        <dbReference type="ARBA" id="ARBA00022763"/>
    </source>
</evidence>
<organism evidence="8 9">
    <name type="scientific">Paenibacillus thiaminolyticus</name>
    <name type="common">Bacillus thiaminolyticus</name>
    <dbReference type="NCBI Taxonomy" id="49283"/>
    <lineage>
        <taxon>Bacteria</taxon>
        <taxon>Bacillati</taxon>
        <taxon>Bacillota</taxon>
        <taxon>Bacilli</taxon>
        <taxon>Bacillales</taxon>
        <taxon>Paenibacillaceae</taxon>
        <taxon>Paenibacillus</taxon>
    </lineage>
</organism>
<dbReference type="RefSeq" id="WP_119795656.1">
    <property type="nucleotide sequence ID" value="NZ_QYZD01000026.1"/>
</dbReference>
<evidence type="ECO:0000256" key="1">
    <source>
        <dbReference type="ARBA" id="ARBA00022490"/>
    </source>
</evidence>
<dbReference type="NCBIfam" id="TIGR00084">
    <property type="entry name" value="ruvA"/>
    <property type="match status" value="1"/>
</dbReference>
<dbReference type="InterPro" id="IPR011114">
    <property type="entry name" value="RuvA_C"/>
</dbReference>
<keyword evidence="4 6" id="KW-0233">DNA recombination</keyword>
<keyword evidence="1 6" id="KW-0963">Cytoplasm</keyword>
<dbReference type="GO" id="GO:0016787">
    <property type="term" value="F:hydrolase activity"/>
    <property type="evidence" value="ECO:0007669"/>
    <property type="project" value="UniProtKB-KW"/>
</dbReference>
<keyword evidence="5 6" id="KW-0234">DNA repair</keyword>
<evidence type="ECO:0000256" key="3">
    <source>
        <dbReference type="ARBA" id="ARBA00023125"/>
    </source>
</evidence>
<comment type="subcellular location">
    <subcellularLocation>
        <location evidence="6">Cytoplasm</location>
    </subcellularLocation>
</comment>
<dbReference type="GO" id="GO:0009379">
    <property type="term" value="C:Holliday junction helicase complex"/>
    <property type="evidence" value="ECO:0007669"/>
    <property type="project" value="InterPro"/>
</dbReference>
<dbReference type="Gene3D" id="2.40.50.140">
    <property type="entry name" value="Nucleic acid-binding proteins"/>
    <property type="match status" value="1"/>
</dbReference>
<dbReference type="GO" id="GO:0005524">
    <property type="term" value="F:ATP binding"/>
    <property type="evidence" value="ECO:0007669"/>
    <property type="project" value="InterPro"/>
</dbReference>
<dbReference type="InterPro" id="IPR012340">
    <property type="entry name" value="NA-bd_OB-fold"/>
</dbReference>
<protein>
    <recommendedName>
        <fullName evidence="6">Holliday junction branch migration complex subunit RuvA</fullName>
    </recommendedName>
</protein>
<reference evidence="8 9" key="1">
    <citation type="submission" date="2018-09" db="EMBL/GenBank/DDBJ databases">
        <title>Paenibacillus SK2017-BO5.</title>
        <authorList>
            <person name="Piskunova J.V."/>
            <person name="Dubiley S.A."/>
            <person name="Severinov K.V."/>
        </authorList>
    </citation>
    <scope>NUCLEOTIDE SEQUENCE [LARGE SCALE GENOMIC DNA]</scope>
    <source>
        <strain evidence="8 9">BO5</strain>
    </source>
</reference>
<comment type="function">
    <text evidence="6">The RuvA-RuvB-RuvC complex processes Holliday junction (HJ) DNA during genetic recombination and DNA repair, while the RuvA-RuvB complex plays an important role in the rescue of blocked DNA replication forks via replication fork reversal (RFR). RuvA specifically binds to HJ cruciform DNA, conferring on it an open structure. The RuvB hexamer acts as an ATP-dependent pump, pulling dsDNA into and through the RuvAB complex. HJ branch migration allows RuvC to scan DNA until it finds its consensus sequence, where it cleaves and resolves the cruciform DNA.</text>
</comment>
<sequence>MIDFVRGPVVHLEADYVVLDVQGIGYRIYTPNPYAFAKSEAAVTVYTHHHVREDAILLFGFASRQEQKLFRRLIEVSGVGPKVALGILSAGKPDSVVAAIQQENYSFLTKLPGIGKKTAQRIVLDLKDKLDGMGWDMDPGSLFSEVQMIEDDREDGVWGEAREALKALGYRDVELDRVWNDLQHRVHADETIDSLMKKALQLLFTG</sequence>
<evidence type="ECO:0000259" key="7">
    <source>
        <dbReference type="SMART" id="SM00278"/>
    </source>
</evidence>
<dbReference type="OrthoDB" id="5293449at2"/>
<dbReference type="GO" id="GO:0006310">
    <property type="term" value="P:DNA recombination"/>
    <property type="evidence" value="ECO:0007669"/>
    <property type="project" value="UniProtKB-UniRule"/>
</dbReference>
<feature type="domain" description="Helix-hairpin-helix DNA-binding motif class 1" evidence="7">
    <location>
        <begin position="106"/>
        <end position="125"/>
    </location>
</feature>
<dbReference type="SUPFAM" id="SSF50249">
    <property type="entry name" value="Nucleic acid-binding proteins"/>
    <property type="match status" value="1"/>
</dbReference>
<dbReference type="GO" id="GO:0005737">
    <property type="term" value="C:cytoplasm"/>
    <property type="evidence" value="ECO:0007669"/>
    <property type="project" value="UniProtKB-SubCell"/>
</dbReference>
<gene>
    <name evidence="6 8" type="primary">ruvA</name>
    <name evidence="8" type="ORF">DQX05_22245</name>
</gene>
<accession>A0A3A3GUE7</accession>
<evidence type="ECO:0000256" key="6">
    <source>
        <dbReference type="HAMAP-Rule" id="MF_00031"/>
    </source>
</evidence>
<dbReference type="InterPro" id="IPR036267">
    <property type="entry name" value="RuvA_C_sf"/>
</dbReference>
<proteinExistence type="inferred from homology"/>
<dbReference type="InterPro" id="IPR000085">
    <property type="entry name" value="RuvA"/>
</dbReference>
<dbReference type="GO" id="GO:0048476">
    <property type="term" value="C:Holliday junction resolvase complex"/>
    <property type="evidence" value="ECO:0007669"/>
    <property type="project" value="UniProtKB-UniRule"/>
</dbReference>
<dbReference type="Pfam" id="PF01330">
    <property type="entry name" value="RuvA_N"/>
    <property type="match status" value="1"/>
</dbReference>
<dbReference type="InterPro" id="IPR010994">
    <property type="entry name" value="RuvA_2-like"/>
</dbReference>
<dbReference type="SUPFAM" id="SSF46929">
    <property type="entry name" value="DNA helicase RuvA subunit, C-terminal domain"/>
    <property type="match status" value="1"/>
</dbReference>
<dbReference type="AlphaFoldDB" id="A0A3A3GUE7"/>
<feature type="region of interest" description="Domain III" evidence="6">
    <location>
        <begin position="160"/>
        <end position="206"/>
    </location>
</feature>
<dbReference type="CDD" id="cd14332">
    <property type="entry name" value="UBA_RuvA_C"/>
    <property type="match status" value="1"/>
</dbReference>
<dbReference type="Pfam" id="PF14520">
    <property type="entry name" value="HHH_5"/>
    <property type="match status" value="1"/>
</dbReference>
<dbReference type="SMART" id="SM00278">
    <property type="entry name" value="HhH1"/>
    <property type="match status" value="2"/>
</dbReference>
<comment type="similarity">
    <text evidence="6">Belongs to the RuvA family.</text>
</comment>
<evidence type="ECO:0000256" key="4">
    <source>
        <dbReference type="ARBA" id="ARBA00023172"/>
    </source>
</evidence>
<dbReference type="InterPro" id="IPR013849">
    <property type="entry name" value="DNA_helicase_Holl-junc_RuvA_I"/>
</dbReference>